<reference evidence="2 3" key="2">
    <citation type="submission" date="2024-07" db="EMBL/GenBank/DDBJ databases">
        <authorList>
            <person name="Akdeniz Z."/>
        </authorList>
    </citation>
    <scope>NUCLEOTIDE SEQUENCE [LARGE SCALE GENOMIC DNA]</scope>
</reference>
<gene>
    <name evidence="1" type="ORF">HINF_LOCUS5021</name>
    <name evidence="2" type="ORF">HINF_LOCUS71593</name>
</gene>
<evidence type="ECO:0000313" key="1">
    <source>
        <dbReference type="EMBL" id="CAI9917376.1"/>
    </source>
</evidence>
<dbReference type="AlphaFoldDB" id="A0AA86NDL1"/>
<reference evidence="1" key="1">
    <citation type="submission" date="2023-06" db="EMBL/GenBank/DDBJ databases">
        <authorList>
            <person name="Kurt Z."/>
        </authorList>
    </citation>
    <scope>NUCLEOTIDE SEQUENCE</scope>
</reference>
<evidence type="ECO:0000313" key="2">
    <source>
        <dbReference type="EMBL" id="CAL6102287.1"/>
    </source>
</evidence>
<protein>
    <submittedName>
        <fullName evidence="2">Hypothetical_protein</fullName>
    </submittedName>
</protein>
<keyword evidence="3" id="KW-1185">Reference proteome</keyword>
<accession>A0AA86NDL1</accession>
<name>A0AA86NDL1_9EUKA</name>
<sequence length="133" mass="15574">MNCAIWFSVPYAPDSVQQELIRQLKVCKTNINFNIYQFQYLQYFNSQTSLRFSKAKHGWYSCMSVVSLSGHLCPLSKDPAGPYISLYIYNQLQLCTKSYYRYNLHGCRSQSVEIQESVLNKTNTVRELHRIEP</sequence>
<organism evidence="1">
    <name type="scientific">Hexamita inflata</name>
    <dbReference type="NCBI Taxonomy" id="28002"/>
    <lineage>
        <taxon>Eukaryota</taxon>
        <taxon>Metamonada</taxon>
        <taxon>Diplomonadida</taxon>
        <taxon>Hexamitidae</taxon>
        <taxon>Hexamitinae</taxon>
        <taxon>Hexamita</taxon>
    </lineage>
</organism>
<evidence type="ECO:0000313" key="3">
    <source>
        <dbReference type="Proteomes" id="UP001642409"/>
    </source>
</evidence>
<proteinExistence type="predicted"/>
<dbReference type="Proteomes" id="UP001642409">
    <property type="component" value="Unassembled WGS sequence"/>
</dbReference>
<dbReference type="EMBL" id="CATOUU010000131">
    <property type="protein sequence ID" value="CAI9917376.1"/>
    <property type="molecule type" value="Genomic_DNA"/>
</dbReference>
<dbReference type="EMBL" id="CAXDID020000554">
    <property type="protein sequence ID" value="CAL6102287.1"/>
    <property type="molecule type" value="Genomic_DNA"/>
</dbReference>
<comment type="caution">
    <text evidence="1">The sequence shown here is derived from an EMBL/GenBank/DDBJ whole genome shotgun (WGS) entry which is preliminary data.</text>
</comment>